<keyword evidence="5" id="KW-1133">Transmembrane helix</keyword>
<evidence type="ECO:0000256" key="3">
    <source>
        <dbReference type="ARBA" id="ARBA00022679"/>
    </source>
</evidence>
<gene>
    <name evidence="8" type="ORF">BDV29DRAFT_162200</name>
</gene>
<comment type="subcellular location">
    <subcellularLocation>
        <location evidence="1">Membrane</location>
    </subcellularLocation>
</comment>
<dbReference type="OrthoDB" id="2849215at2759"/>
<dbReference type="InterPro" id="IPR029044">
    <property type="entry name" value="Nucleotide-diphossugar_trans"/>
</dbReference>
<dbReference type="GO" id="GO:0016020">
    <property type="term" value="C:membrane"/>
    <property type="evidence" value="ECO:0007669"/>
    <property type="project" value="UniProtKB-SubCell"/>
</dbReference>
<name>A0A5N5WLR0_9EURO</name>
<accession>A0A5N5WLR0</accession>
<dbReference type="InterPro" id="IPR052427">
    <property type="entry name" value="Glycosyltrans_GT2/GT47"/>
</dbReference>
<evidence type="ECO:0000256" key="4">
    <source>
        <dbReference type="ARBA" id="ARBA00022692"/>
    </source>
</evidence>
<dbReference type="PANTHER" id="PTHR47844:SF1">
    <property type="entry name" value="EXOSTOSIN-LIKE 2"/>
    <property type="match status" value="1"/>
</dbReference>
<evidence type="ECO:0000256" key="6">
    <source>
        <dbReference type="ARBA" id="ARBA00023136"/>
    </source>
</evidence>
<dbReference type="PANTHER" id="PTHR47844">
    <property type="entry name" value="SYNTHASE CPS1, PUTATIVE (AFU_ORTHOLOGUE AFUA_7G02500)-RELATED"/>
    <property type="match status" value="1"/>
</dbReference>
<dbReference type="AlphaFoldDB" id="A0A5N5WLR0"/>
<proteinExistence type="predicted"/>
<evidence type="ECO:0000313" key="9">
    <source>
        <dbReference type="Proteomes" id="UP000326565"/>
    </source>
</evidence>
<dbReference type="EMBL" id="ML732381">
    <property type="protein sequence ID" value="KAB8068637.1"/>
    <property type="molecule type" value="Genomic_DNA"/>
</dbReference>
<dbReference type="SUPFAM" id="SSF53448">
    <property type="entry name" value="Nucleotide-diphospho-sugar transferases"/>
    <property type="match status" value="1"/>
</dbReference>
<keyword evidence="2" id="KW-0328">Glycosyltransferase</keyword>
<dbReference type="Proteomes" id="UP000326565">
    <property type="component" value="Unassembled WGS sequence"/>
</dbReference>
<keyword evidence="6" id="KW-0472">Membrane</keyword>
<keyword evidence="9" id="KW-1185">Reference proteome</keyword>
<keyword evidence="7" id="KW-0325">Glycoprotein</keyword>
<keyword evidence="3" id="KW-0808">Transferase</keyword>
<evidence type="ECO:0000256" key="5">
    <source>
        <dbReference type="ARBA" id="ARBA00022989"/>
    </source>
</evidence>
<evidence type="ECO:0000313" key="8">
    <source>
        <dbReference type="EMBL" id="KAB8068637.1"/>
    </source>
</evidence>
<evidence type="ECO:0000256" key="2">
    <source>
        <dbReference type="ARBA" id="ARBA00022676"/>
    </source>
</evidence>
<evidence type="ECO:0000256" key="7">
    <source>
        <dbReference type="ARBA" id="ARBA00023180"/>
    </source>
</evidence>
<protein>
    <recommendedName>
        <fullName evidence="10">Glycosyltransferase 2-like domain-containing protein</fullName>
    </recommendedName>
</protein>
<evidence type="ECO:0000256" key="1">
    <source>
        <dbReference type="ARBA" id="ARBA00004370"/>
    </source>
</evidence>
<dbReference type="GO" id="GO:0016757">
    <property type="term" value="F:glycosyltransferase activity"/>
    <property type="evidence" value="ECO:0007669"/>
    <property type="project" value="UniProtKB-KW"/>
</dbReference>
<reference evidence="8 9" key="1">
    <citation type="submission" date="2019-04" db="EMBL/GenBank/DDBJ databases">
        <title>Friends and foes A comparative genomics study of 23 Aspergillus species from section Flavi.</title>
        <authorList>
            <consortium name="DOE Joint Genome Institute"/>
            <person name="Kjaerbolling I."/>
            <person name="Vesth T."/>
            <person name="Frisvad J.C."/>
            <person name="Nybo J.L."/>
            <person name="Theobald S."/>
            <person name="Kildgaard S."/>
            <person name="Isbrandt T."/>
            <person name="Kuo A."/>
            <person name="Sato A."/>
            <person name="Lyhne E.K."/>
            <person name="Kogle M.E."/>
            <person name="Wiebenga A."/>
            <person name="Kun R.S."/>
            <person name="Lubbers R.J."/>
            <person name="Makela M.R."/>
            <person name="Barry K."/>
            <person name="Chovatia M."/>
            <person name="Clum A."/>
            <person name="Daum C."/>
            <person name="Haridas S."/>
            <person name="He G."/>
            <person name="LaButti K."/>
            <person name="Lipzen A."/>
            <person name="Mondo S."/>
            <person name="Riley R."/>
            <person name="Salamov A."/>
            <person name="Simmons B.A."/>
            <person name="Magnuson J.K."/>
            <person name="Henrissat B."/>
            <person name="Mortensen U.H."/>
            <person name="Larsen T.O."/>
            <person name="Devries R.P."/>
            <person name="Grigoriev I.V."/>
            <person name="Machida M."/>
            <person name="Baker S.E."/>
            <person name="Andersen M.R."/>
        </authorList>
    </citation>
    <scope>NUCLEOTIDE SEQUENCE [LARGE SCALE GENOMIC DNA]</scope>
    <source>
        <strain evidence="8 9">CBS 151.66</strain>
    </source>
</reference>
<evidence type="ECO:0008006" key="10">
    <source>
        <dbReference type="Google" id="ProtNLM"/>
    </source>
</evidence>
<keyword evidence="4" id="KW-0812">Transmembrane</keyword>
<sequence length="356" mass="40110">MTGRGDTTSCCVQLYEQSRAFRRQVSHEESPSQATRPKVYPLHALRFLPGFPGGTGWLLFSLQVRPGVSSDKVVISFYSTKYKPVPLPEWLNYSRKDVSIIVPTIDTESTFTECMRLWLKANPREIIIATVERNKAVLCSLSSHSGGMFTKSLSGKIFALVDDDVYWRVDTVVNYLLAPFDDAEVGAVAGIQSAKMHESLLPGKQLRRLTCTSGKALGRCTSLRMEAAGASSARTLFIRASTLQDQGFADAYTEEVIGRRIVNTTDDVVLTGLIFDRGWKVSIQNTPQAEVTTNIPQDHKFVWQVLRCDRGNFRTFLGYIFVFPGYRKLMQRHPYTTSKMVERLTRPIWALAYVWA</sequence>
<organism evidence="8 9">
    <name type="scientific">Aspergillus leporis</name>
    <dbReference type="NCBI Taxonomy" id="41062"/>
    <lineage>
        <taxon>Eukaryota</taxon>
        <taxon>Fungi</taxon>
        <taxon>Dikarya</taxon>
        <taxon>Ascomycota</taxon>
        <taxon>Pezizomycotina</taxon>
        <taxon>Eurotiomycetes</taxon>
        <taxon>Eurotiomycetidae</taxon>
        <taxon>Eurotiales</taxon>
        <taxon>Aspergillaceae</taxon>
        <taxon>Aspergillus</taxon>
        <taxon>Aspergillus subgen. Circumdati</taxon>
    </lineage>
</organism>